<sequence length="61" mass="7077">MLYLFSAFLDNTPKEILLPSLYIYSDLRMRIVSTAPLVSIHLTVLQYSRERETVNPNQAFS</sequence>
<gene>
    <name evidence="1" type="ORF">J2S14_004022</name>
</gene>
<reference evidence="1 2" key="1">
    <citation type="submission" date="2023-07" db="EMBL/GenBank/DDBJ databases">
        <title>Genomic Encyclopedia of Type Strains, Phase IV (KMG-IV): sequencing the most valuable type-strain genomes for metagenomic binning, comparative biology and taxonomic classification.</title>
        <authorList>
            <person name="Goeker M."/>
        </authorList>
    </citation>
    <scope>NUCLEOTIDE SEQUENCE [LARGE SCALE GENOMIC DNA]</scope>
    <source>
        <strain evidence="1 2">DSM 27848</strain>
    </source>
</reference>
<keyword evidence="2" id="KW-1185">Reference proteome</keyword>
<dbReference type="Proteomes" id="UP001232343">
    <property type="component" value="Unassembled WGS sequence"/>
</dbReference>
<dbReference type="EMBL" id="JAUSUO010000014">
    <property type="protein sequence ID" value="MDQ0345175.1"/>
    <property type="molecule type" value="Genomic_DNA"/>
</dbReference>
<proteinExistence type="predicted"/>
<accession>A0ABU0DA24</accession>
<comment type="caution">
    <text evidence="1">The sequence shown here is derived from an EMBL/GenBank/DDBJ whole genome shotgun (WGS) entry which is preliminary data.</text>
</comment>
<evidence type="ECO:0000313" key="1">
    <source>
        <dbReference type="EMBL" id="MDQ0345175.1"/>
    </source>
</evidence>
<organism evidence="1 2">
    <name type="scientific">Lederbergia wuyishanensis</name>
    <dbReference type="NCBI Taxonomy" id="1347903"/>
    <lineage>
        <taxon>Bacteria</taxon>
        <taxon>Bacillati</taxon>
        <taxon>Bacillota</taxon>
        <taxon>Bacilli</taxon>
        <taxon>Bacillales</taxon>
        <taxon>Bacillaceae</taxon>
        <taxon>Lederbergia</taxon>
    </lineage>
</organism>
<name>A0ABU0DA24_9BACI</name>
<protein>
    <submittedName>
        <fullName evidence="1">Uncharacterized protein</fullName>
    </submittedName>
</protein>
<evidence type="ECO:0000313" key="2">
    <source>
        <dbReference type="Proteomes" id="UP001232343"/>
    </source>
</evidence>